<organism evidence="2 3">
    <name type="scientific">Nocardia acididurans</name>
    <dbReference type="NCBI Taxonomy" id="2802282"/>
    <lineage>
        <taxon>Bacteria</taxon>
        <taxon>Bacillati</taxon>
        <taxon>Actinomycetota</taxon>
        <taxon>Actinomycetes</taxon>
        <taxon>Mycobacteriales</taxon>
        <taxon>Nocardiaceae</taxon>
        <taxon>Nocardia</taxon>
    </lineage>
</organism>
<dbReference type="InterPro" id="IPR010982">
    <property type="entry name" value="Lambda_DNA-bd_dom_sf"/>
</dbReference>
<protein>
    <submittedName>
        <fullName evidence="2">Helix-turn-helix domain-containing protein</fullName>
    </submittedName>
</protein>
<dbReference type="PANTHER" id="PTHR35010">
    <property type="entry name" value="BLL4672 PROTEIN-RELATED"/>
    <property type="match status" value="1"/>
</dbReference>
<evidence type="ECO:0000313" key="2">
    <source>
        <dbReference type="EMBL" id="MBL1076335.1"/>
    </source>
</evidence>
<proteinExistence type="predicted"/>
<dbReference type="InterPro" id="IPR001387">
    <property type="entry name" value="Cro/C1-type_HTH"/>
</dbReference>
<gene>
    <name evidence="2" type="ORF">JK358_18205</name>
</gene>
<dbReference type="Pfam" id="PF17765">
    <property type="entry name" value="MLTR_LBD"/>
    <property type="match status" value="1"/>
</dbReference>
<dbReference type="Gene3D" id="3.30.450.180">
    <property type="match status" value="1"/>
</dbReference>
<accession>A0ABS1M8H6</accession>
<evidence type="ECO:0000313" key="3">
    <source>
        <dbReference type="Proteomes" id="UP000602198"/>
    </source>
</evidence>
<name>A0ABS1M8H6_9NOCA</name>
<dbReference type="PROSITE" id="PS50943">
    <property type="entry name" value="HTH_CROC1"/>
    <property type="match status" value="1"/>
</dbReference>
<dbReference type="InterPro" id="IPR041413">
    <property type="entry name" value="MLTR_LBD"/>
</dbReference>
<comment type="caution">
    <text evidence="2">The sequence shown here is derived from an EMBL/GenBank/DDBJ whole genome shotgun (WGS) entry which is preliminary data.</text>
</comment>
<evidence type="ECO:0000259" key="1">
    <source>
        <dbReference type="PROSITE" id="PS50943"/>
    </source>
</evidence>
<dbReference type="PANTHER" id="PTHR35010:SF4">
    <property type="entry name" value="BLL5781 PROTEIN"/>
    <property type="match status" value="1"/>
</dbReference>
<dbReference type="Gene3D" id="1.10.260.40">
    <property type="entry name" value="lambda repressor-like DNA-binding domains"/>
    <property type="match status" value="1"/>
</dbReference>
<sequence>MIVKPNSGPEELRPPSFGLLLRKLRDARGVSRERLAFNAGVSASYISHLEKGDRGHPTREVVDALLRYLDRIDPLSVVERRHLLDLAGLGVSEFPTVEQLRAEITDDMRRALDLHEPNLAAYVDTRWNVLACNASYSRAFPGLESDVNILRWLLGNPAAREVMLDWEDEVRLTIHWLRGLIASSGDTAWSSDYLAELGRFGLFREMWDEGIAAYGRPRATMHLHDIIADRCRAIAVQMFSVFCAAYPSQIQIFLGIPTWCSDDGEALDPGHLYSATEGE</sequence>
<dbReference type="EMBL" id="JAERRJ010000006">
    <property type="protein sequence ID" value="MBL1076335.1"/>
    <property type="molecule type" value="Genomic_DNA"/>
</dbReference>
<dbReference type="SUPFAM" id="SSF47413">
    <property type="entry name" value="lambda repressor-like DNA-binding domains"/>
    <property type="match status" value="1"/>
</dbReference>
<dbReference type="Pfam" id="PF13560">
    <property type="entry name" value="HTH_31"/>
    <property type="match status" value="1"/>
</dbReference>
<dbReference type="SMART" id="SM00530">
    <property type="entry name" value="HTH_XRE"/>
    <property type="match status" value="1"/>
</dbReference>
<feature type="domain" description="HTH cro/C1-type" evidence="1">
    <location>
        <begin position="21"/>
        <end position="75"/>
    </location>
</feature>
<reference evidence="2 3" key="1">
    <citation type="submission" date="2021-01" db="EMBL/GenBank/DDBJ databases">
        <title>WGS of actinomycetes isolated from Thailand.</title>
        <authorList>
            <person name="Thawai C."/>
        </authorList>
    </citation>
    <scope>NUCLEOTIDE SEQUENCE [LARGE SCALE GENOMIC DNA]</scope>
    <source>
        <strain evidence="2 3">LPG 2</strain>
    </source>
</reference>
<keyword evidence="3" id="KW-1185">Reference proteome</keyword>
<dbReference type="Proteomes" id="UP000602198">
    <property type="component" value="Unassembled WGS sequence"/>
</dbReference>
<dbReference type="CDD" id="cd00093">
    <property type="entry name" value="HTH_XRE"/>
    <property type="match status" value="1"/>
</dbReference>